<name>A0A8X6YX50_9ARAC</name>
<sequence length="177" mass="19833">MSLADGQQTTGEAFTTQVIVEIDGKSVLTKFIIIPKTKGNRTLLGTDLCSSDGLILDVMNACWFFWETIIPTSTHLVKNWTPSKSEKMSCNTCQLREGEVTSLTLPRRRNLTSRWNHFKMSGNKGGSNKHVRAPHQNGNSPPISVSIIPLRKRGRPTKVQQTPGSSSGRRRNQRRRM</sequence>
<feature type="compositionally biased region" description="Polar residues" evidence="1">
    <location>
        <begin position="158"/>
        <end position="167"/>
    </location>
</feature>
<comment type="caution">
    <text evidence="2">The sequence shown here is derived from an EMBL/GenBank/DDBJ whole genome shotgun (WGS) entry which is preliminary data.</text>
</comment>
<organism evidence="2 3">
    <name type="scientific">Trichonephila inaurata madagascariensis</name>
    <dbReference type="NCBI Taxonomy" id="2747483"/>
    <lineage>
        <taxon>Eukaryota</taxon>
        <taxon>Metazoa</taxon>
        <taxon>Ecdysozoa</taxon>
        <taxon>Arthropoda</taxon>
        <taxon>Chelicerata</taxon>
        <taxon>Arachnida</taxon>
        <taxon>Araneae</taxon>
        <taxon>Araneomorphae</taxon>
        <taxon>Entelegynae</taxon>
        <taxon>Araneoidea</taxon>
        <taxon>Nephilidae</taxon>
        <taxon>Trichonephila</taxon>
        <taxon>Trichonephila inaurata</taxon>
    </lineage>
</organism>
<feature type="region of interest" description="Disordered" evidence="1">
    <location>
        <begin position="117"/>
        <end position="177"/>
    </location>
</feature>
<evidence type="ECO:0000256" key="1">
    <source>
        <dbReference type="SAM" id="MobiDB-lite"/>
    </source>
</evidence>
<dbReference type="EMBL" id="BMAV01022474">
    <property type="protein sequence ID" value="GFY77489.1"/>
    <property type="molecule type" value="Genomic_DNA"/>
</dbReference>
<evidence type="ECO:0000313" key="2">
    <source>
        <dbReference type="EMBL" id="GFY77489.1"/>
    </source>
</evidence>
<proteinExistence type="predicted"/>
<protein>
    <submittedName>
        <fullName evidence="2">Uncharacterized protein</fullName>
    </submittedName>
</protein>
<feature type="compositionally biased region" description="Basic residues" evidence="1">
    <location>
        <begin position="168"/>
        <end position="177"/>
    </location>
</feature>
<gene>
    <name evidence="2" type="ORF">TNIN_109001</name>
</gene>
<dbReference type="OrthoDB" id="775972at2759"/>
<dbReference type="Proteomes" id="UP000886998">
    <property type="component" value="Unassembled WGS sequence"/>
</dbReference>
<dbReference type="AlphaFoldDB" id="A0A8X6YX50"/>
<keyword evidence="3" id="KW-1185">Reference proteome</keyword>
<accession>A0A8X6YX50</accession>
<evidence type="ECO:0000313" key="3">
    <source>
        <dbReference type="Proteomes" id="UP000886998"/>
    </source>
</evidence>
<reference evidence="2" key="1">
    <citation type="submission" date="2020-08" db="EMBL/GenBank/DDBJ databases">
        <title>Multicomponent nature underlies the extraordinary mechanical properties of spider dragline silk.</title>
        <authorList>
            <person name="Kono N."/>
            <person name="Nakamura H."/>
            <person name="Mori M."/>
            <person name="Yoshida Y."/>
            <person name="Ohtoshi R."/>
            <person name="Malay A.D."/>
            <person name="Moran D.A.P."/>
            <person name="Tomita M."/>
            <person name="Numata K."/>
            <person name="Arakawa K."/>
        </authorList>
    </citation>
    <scope>NUCLEOTIDE SEQUENCE</scope>
</reference>